<proteinExistence type="predicted"/>
<name>A0A0C3D889_OIDMZ</name>
<evidence type="ECO:0000313" key="3">
    <source>
        <dbReference type="Proteomes" id="UP000054321"/>
    </source>
</evidence>
<feature type="compositionally biased region" description="Polar residues" evidence="1">
    <location>
        <begin position="33"/>
        <end position="50"/>
    </location>
</feature>
<dbReference type="HOGENOM" id="CLU_3129823_0_0_1"/>
<dbReference type="InParanoid" id="A0A0C3D889"/>
<gene>
    <name evidence="2" type="ORF">OIDMADRAFT_203595</name>
</gene>
<accession>A0A0C3D889</accession>
<protein>
    <submittedName>
        <fullName evidence="2">Uncharacterized protein</fullName>
    </submittedName>
</protein>
<evidence type="ECO:0000256" key="1">
    <source>
        <dbReference type="SAM" id="MobiDB-lite"/>
    </source>
</evidence>
<reference evidence="3" key="2">
    <citation type="submission" date="2015-01" db="EMBL/GenBank/DDBJ databases">
        <title>Evolutionary Origins and Diversification of the Mycorrhizal Mutualists.</title>
        <authorList>
            <consortium name="DOE Joint Genome Institute"/>
            <consortium name="Mycorrhizal Genomics Consortium"/>
            <person name="Kohler A."/>
            <person name="Kuo A."/>
            <person name="Nagy L.G."/>
            <person name="Floudas D."/>
            <person name="Copeland A."/>
            <person name="Barry K.W."/>
            <person name="Cichocki N."/>
            <person name="Veneault-Fourrey C."/>
            <person name="LaButti K."/>
            <person name="Lindquist E.A."/>
            <person name="Lipzen A."/>
            <person name="Lundell T."/>
            <person name="Morin E."/>
            <person name="Murat C."/>
            <person name="Riley R."/>
            <person name="Ohm R."/>
            <person name="Sun H."/>
            <person name="Tunlid A."/>
            <person name="Henrissat B."/>
            <person name="Grigoriev I.V."/>
            <person name="Hibbett D.S."/>
            <person name="Martin F."/>
        </authorList>
    </citation>
    <scope>NUCLEOTIDE SEQUENCE [LARGE SCALE GENOMIC DNA]</scope>
    <source>
        <strain evidence="3">Zn</strain>
    </source>
</reference>
<feature type="compositionally biased region" description="Polar residues" evidence="1">
    <location>
        <begin position="1"/>
        <end position="19"/>
    </location>
</feature>
<dbReference type="EMBL" id="KN832881">
    <property type="protein sequence ID" value="KIM98097.1"/>
    <property type="molecule type" value="Genomic_DNA"/>
</dbReference>
<dbReference type="Proteomes" id="UP000054321">
    <property type="component" value="Unassembled WGS sequence"/>
</dbReference>
<feature type="non-terminal residue" evidence="2">
    <location>
        <position position="50"/>
    </location>
</feature>
<reference evidence="2 3" key="1">
    <citation type="submission" date="2014-04" db="EMBL/GenBank/DDBJ databases">
        <authorList>
            <consortium name="DOE Joint Genome Institute"/>
            <person name="Kuo A."/>
            <person name="Martino E."/>
            <person name="Perotto S."/>
            <person name="Kohler A."/>
            <person name="Nagy L.G."/>
            <person name="Floudas D."/>
            <person name="Copeland A."/>
            <person name="Barry K.W."/>
            <person name="Cichocki N."/>
            <person name="Veneault-Fourrey C."/>
            <person name="LaButti K."/>
            <person name="Lindquist E.A."/>
            <person name="Lipzen A."/>
            <person name="Lundell T."/>
            <person name="Morin E."/>
            <person name="Murat C."/>
            <person name="Sun H."/>
            <person name="Tunlid A."/>
            <person name="Henrissat B."/>
            <person name="Grigoriev I.V."/>
            <person name="Hibbett D.S."/>
            <person name="Martin F."/>
            <person name="Nordberg H.P."/>
            <person name="Cantor M.N."/>
            <person name="Hua S.X."/>
        </authorList>
    </citation>
    <scope>NUCLEOTIDE SEQUENCE [LARGE SCALE GENOMIC DNA]</scope>
    <source>
        <strain evidence="2 3">Zn</strain>
    </source>
</reference>
<evidence type="ECO:0000313" key="2">
    <source>
        <dbReference type="EMBL" id="KIM98097.1"/>
    </source>
</evidence>
<feature type="non-terminal residue" evidence="2">
    <location>
        <position position="1"/>
    </location>
</feature>
<organism evidence="2 3">
    <name type="scientific">Oidiodendron maius (strain Zn)</name>
    <dbReference type="NCBI Taxonomy" id="913774"/>
    <lineage>
        <taxon>Eukaryota</taxon>
        <taxon>Fungi</taxon>
        <taxon>Dikarya</taxon>
        <taxon>Ascomycota</taxon>
        <taxon>Pezizomycotina</taxon>
        <taxon>Leotiomycetes</taxon>
        <taxon>Leotiomycetes incertae sedis</taxon>
        <taxon>Myxotrichaceae</taxon>
        <taxon>Oidiodendron</taxon>
    </lineage>
</organism>
<feature type="region of interest" description="Disordered" evidence="1">
    <location>
        <begin position="1"/>
        <end position="50"/>
    </location>
</feature>
<dbReference type="AlphaFoldDB" id="A0A0C3D889"/>
<keyword evidence="3" id="KW-1185">Reference proteome</keyword>
<sequence length="50" mass="5523">LDFSNETSNTTSLRSTNQLPRWETGQGRIKAGSQRQRCQSGQVSAKGQRA</sequence>